<dbReference type="SUPFAM" id="SSF50156">
    <property type="entry name" value="PDZ domain-like"/>
    <property type="match status" value="1"/>
</dbReference>
<dbReference type="SMART" id="SM00228">
    <property type="entry name" value="PDZ"/>
    <property type="match status" value="1"/>
</dbReference>
<organism evidence="5 6">
    <name type="scientific">Tomitella cavernea</name>
    <dbReference type="NCBI Taxonomy" id="1387982"/>
    <lineage>
        <taxon>Bacteria</taxon>
        <taxon>Bacillati</taxon>
        <taxon>Actinomycetota</taxon>
        <taxon>Actinomycetes</taxon>
        <taxon>Mycobacteriales</taxon>
        <taxon>Tomitella</taxon>
    </lineage>
</organism>
<keyword evidence="3" id="KW-1133">Transmembrane helix</keyword>
<evidence type="ECO:0000256" key="1">
    <source>
        <dbReference type="PROSITE-ProRule" id="PRU01122"/>
    </source>
</evidence>
<evidence type="ECO:0000313" key="5">
    <source>
        <dbReference type="EMBL" id="GAA4819298.1"/>
    </source>
</evidence>
<feature type="active site" evidence="1">
    <location>
        <position position="282"/>
    </location>
</feature>
<dbReference type="InterPro" id="IPR001478">
    <property type="entry name" value="PDZ"/>
</dbReference>
<dbReference type="Gene3D" id="2.30.42.10">
    <property type="match status" value="1"/>
</dbReference>
<dbReference type="PROSITE" id="PS51786">
    <property type="entry name" value="LON_PROTEOLYTIC"/>
    <property type="match status" value="1"/>
</dbReference>
<dbReference type="InterPro" id="IPR027065">
    <property type="entry name" value="Lon_Prtase"/>
</dbReference>
<evidence type="ECO:0000259" key="4">
    <source>
        <dbReference type="PROSITE" id="PS51786"/>
    </source>
</evidence>
<sequence length="384" mass="39631">MPTLRPVTLTANTPPAAGPDPWNRRRPRPLYIVGRVSRRILTLIALFVPLVLLVVLGFTVTVPFVAMGPGPTFNTLGDVTLQQQDGTTEEVPVVEVEGVPVDPVSGHLNMTTVAVRDQITLFDALGLWAGGANGVVPRDEVYSPGKSEQQIREHNQAAFSESEHSAAVAAMRHLGLSQVAVKQVVQHSGAEGVLQPGDVITAVDGTDVTTASQLTELISAHAPGETVDVTFRRGDAEKTATVTLSASSGPAASGGVLGITVADTVPADIDVTFNLTDIGGPSAGLMFSLALVDKLSPGELSGGEFVAGTGTIDPSGQVGPIGGIPYKMRAARDAGSTVFLVPAGNCSEAERHAPEGLTLVKVDTLDDAISGLQALEAGRPAPHC</sequence>
<feature type="domain" description="Lon proteolytic" evidence="4">
    <location>
        <begin position="236"/>
        <end position="375"/>
    </location>
</feature>
<dbReference type="Pfam" id="PF13180">
    <property type="entry name" value="PDZ_2"/>
    <property type="match status" value="1"/>
</dbReference>
<reference evidence="6" key="1">
    <citation type="journal article" date="2019" name="Int. J. Syst. Evol. Microbiol.">
        <title>The Global Catalogue of Microorganisms (GCM) 10K type strain sequencing project: providing services to taxonomists for standard genome sequencing and annotation.</title>
        <authorList>
            <consortium name="The Broad Institute Genomics Platform"/>
            <consortium name="The Broad Institute Genome Sequencing Center for Infectious Disease"/>
            <person name="Wu L."/>
            <person name="Ma J."/>
        </authorList>
    </citation>
    <scope>NUCLEOTIDE SEQUENCE [LARGE SCALE GENOMIC DNA]</scope>
    <source>
        <strain evidence="6">JCM 18542</strain>
    </source>
</reference>
<dbReference type="EMBL" id="BAABKQ010000001">
    <property type="protein sequence ID" value="GAA4819298.1"/>
    <property type="molecule type" value="Genomic_DNA"/>
</dbReference>
<dbReference type="PANTHER" id="PTHR10046">
    <property type="entry name" value="ATP DEPENDENT LON PROTEASE FAMILY MEMBER"/>
    <property type="match status" value="1"/>
</dbReference>
<keyword evidence="6" id="KW-1185">Reference proteome</keyword>
<dbReference type="EC" id="3.4.21.53" evidence="1"/>
<dbReference type="Proteomes" id="UP001500839">
    <property type="component" value="Unassembled WGS sequence"/>
</dbReference>
<gene>
    <name evidence="5" type="ORF">GCM10023353_28680</name>
</gene>
<feature type="region of interest" description="Disordered" evidence="2">
    <location>
        <begin position="1"/>
        <end position="22"/>
    </location>
</feature>
<feature type="active site" evidence="1">
    <location>
        <position position="327"/>
    </location>
</feature>
<dbReference type="SUPFAM" id="SSF54211">
    <property type="entry name" value="Ribosomal protein S5 domain 2-like"/>
    <property type="match status" value="1"/>
</dbReference>
<keyword evidence="3" id="KW-0812">Transmembrane</keyword>
<name>A0ABP9D150_9ACTN</name>
<protein>
    <recommendedName>
        <fullName evidence="1">endopeptidase La</fullName>
        <ecNumber evidence="1">3.4.21.53</ecNumber>
    </recommendedName>
</protein>
<evidence type="ECO:0000313" key="6">
    <source>
        <dbReference type="Proteomes" id="UP001500839"/>
    </source>
</evidence>
<keyword evidence="1" id="KW-0720">Serine protease</keyword>
<keyword evidence="1" id="KW-0378">Hydrolase</keyword>
<comment type="similarity">
    <text evidence="1">Belongs to the peptidase S16 family.</text>
</comment>
<dbReference type="InterPro" id="IPR008269">
    <property type="entry name" value="Lon_proteolytic"/>
</dbReference>
<feature type="transmembrane region" description="Helical" evidence="3">
    <location>
        <begin position="40"/>
        <end position="66"/>
    </location>
</feature>
<dbReference type="Gene3D" id="3.30.230.10">
    <property type="match status" value="1"/>
</dbReference>
<evidence type="ECO:0000256" key="2">
    <source>
        <dbReference type="SAM" id="MobiDB-lite"/>
    </source>
</evidence>
<evidence type="ECO:0000256" key="3">
    <source>
        <dbReference type="SAM" id="Phobius"/>
    </source>
</evidence>
<dbReference type="InterPro" id="IPR020568">
    <property type="entry name" value="Ribosomal_Su5_D2-typ_SF"/>
</dbReference>
<dbReference type="InterPro" id="IPR036034">
    <property type="entry name" value="PDZ_sf"/>
</dbReference>
<accession>A0ABP9D150</accession>
<comment type="catalytic activity">
    <reaction evidence="1">
        <text>Hydrolysis of proteins in presence of ATP.</text>
        <dbReference type="EC" id="3.4.21.53"/>
    </reaction>
</comment>
<keyword evidence="1" id="KW-0645">Protease</keyword>
<proteinExistence type="inferred from homology"/>
<comment type="caution">
    <text evidence="5">The sequence shown here is derived from an EMBL/GenBank/DDBJ whole genome shotgun (WGS) entry which is preliminary data.</text>
</comment>
<dbReference type="InterPro" id="IPR014721">
    <property type="entry name" value="Ribsml_uS5_D2-typ_fold_subgr"/>
</dbReference>
<keyword evidence="3" id="KW-0472">Membrane</keyword>
<dbReference type="Pfam" id="PF05362">
    <property type="entry name" value="Lon_C"/>
    <property type="match status" value="1"/>
</dbReference>